<evidence type="ECO:0000313" key="3">
    <source>
        <dbReference type="Proteomes" id="UP000565745"/>
    </source>
</evidence>
<dbReference type="InterPro" id="IPR036365">
    <property type="entry name" value="PGBD-like_sf"/>
</dbReference>
<comment type="caution">
    <text evidence="2">The sequence shown here is derived from an EMBL/GenBank/DDBJ whole genome shotgun (WGS) entry which is preliminary data.</text>
</comment>
<dbReference type="InterPro" id="IPR036366">
    <property type="entry name" value="PGBDSf"/>
</dbReference>
<evidence type="ECO:0000313" key="2">
    <source>
        <dbReference type="EMBL" id="MBB4173541.1"/>
    </source>
</evidence>
<dbReference type="AlphaFoldDB" id="A0A7W6M8S9"/>
<gene>
    <name evidence="2" type="ORF">GGR93_001302</name>
</gene>
<dbReference type="Proteomes" id="UP000565745">
    <property type="component" value="Unassembled WGS sequence"/>
</dbReference>
<name>A0A7W6M8S9_9RHOB</name>
<keyword evidence="2" id="KW-0378">Hydrolase</keyword>
<dbReference type="OrthoDB" id="529556at2"/>
<accession>A0A7W6M8S9</accession>
<dbReference type="GO" id="GO:0016787">
    <property type="term" value="F:hydrolase activity"/>
    <property type="evidence" value="ECO:0007669"/>
    <property type="project" value="UniProtKB-KW"/>
</dbReference>
<dbReference type="Pfam" id="PF01471">
    <property type="entry name" value="PG_binding_1"/>
    <property type="match status" value="1"/>
</dbReference>
<organism evidence="2 3">
    <name type="scientific">Sulfitobacter noctilucicola</name>
    <dbReference type="NCBI Taxonomy" id="1342301"/>
    <lineage>
        <taxon>Bacteria</taxon>
        <taxon>Pseudomonadati</taxon>
        <taxon>Pseudomonadota</taxon>
        <taxon>Alphaproteobacteria</taxon>
        <taxon>Rhodobacterales</taxon>
        <taxon>Roseobacteraceae</taxon>
        <taxon>Sulfitobacter</taxon>
    </lineage>
</organism>
<sequence>MGSIVKRGSKGGHIIPLNAALYNKGFKKVPDPSDPNAASEFTAETEKAVKAIQKRYGVRPTGVCDVNGMLFALGKSPKDFLANPHDFTSVSDKYSKKQDEHGKRADRLVKDISDEMRALKDRVSRFKDNFGEAITNDFVHAVQVLEADWDMYQTSNDLLERFRLVQSMKKWEKKAAAAQSRADQEVAIAVKYIKSLEGVLKQLKGAGH</sequence>
<reference evidence="2 3" key="1">
    <citation type="submission" date="2020-08" db="EMBL/GenBank/DDBJ databases">
        <title>Genomic Encyclopedia of Type Strains, Phase IV (KMG-IV): sequencing the most valuable type-strain genomes for metagenomic binning, comparative biology and taxonomic classification.</title>
        <authorList>
            <person name="Goeker M."/>
        </authorList>
    </citation>
    <scope>NUCLEOTIDE SEQUENCE [LARGE SCALE GENOMIC DNA]</scope>
    <source>
        <strain evidence="2 3">DSM 101015</strain>
    </source>
</reference>
<dbReference type="InterPro" id="IPR002477">
    <property type="entry name" value="Peptidoglycan-bd-like"/>
</dbReference>
<keyword evidence="3" id="KW-1185">Reference proteome</keyword>
<dbReference type="Gene3D" id="1.10.101.10">
    <property type="entry name" value="PGBD-like superfamily/PGBD"/>
    <property type="match status" value="1"/>
</dbReference>
<feature type="domain" description="Peptidoglycan binding-like" evidence="1">
    <location>
        <begin position="17"/>
        <end position="65"/>
    </location>
</feature>
<proteinExistence type="predicted"/>
<dbReference type="SUPFAM" id="SSF47090">
    <property type="entry name" value="PGBD-like"/>
    <property type="match status" value="1"/>
</dbReference>
<dbReference type="RefSeq" id="WP_025054426.1">
    <property type="nucleotide sequence ID" value="NZ_JACIFU010000001.1"/>
</dbReference>
<evidence type="ECO:0000259" key="1">
    <source>
        <dbReference type="Pfam" id="PF01471"/>
    </source>
</evidence>
<protein>
    <submittedName>
        <fullName evidence="2">Peptidoglycan hydrolase-like protein with peptidoglycan-binding domain</fullName>
    </submittedName>
</protein>
<dbReference type="EMBL" id="JACIFU010000001">
    <property type="protein sequence ID" value="MBB4173541.1"/>
    <property type="molecule type" value="Genomic_DNA"/>
</dbReference>